<proteinExistence type="predicted"/>
<keyword evidence="1" id="KW-1133">Transmembrane helix</keyword>
<keyword evidence="1" id="KW-0472">Membrane</keyword>
<reference evidence="2 3" key="1">
    <citation type="submission" date="2016-07" db="EMBL/GenBank/DDBJ databases">
        <title>Pervasive Adenine N6-methylation of Active Genes in Fungi.</title>
        <authorList>
            <consortium name="DOE Joint Genome Institute"/>
            <person name="Mondo S.J."/>
            <person name="Dannebaum R.O."/>
            <person name="Kuo R.C."/>
            <person name="Labutti K."/>
            <person name="Haridas S."/>
            <person name="Kuo A."/>
            <person name="Salamov A."/>
            <person name="Ahrendt S.R."/>
            <person name="Lipzen A."/>
            <person name="Sullivan W."/>
            <person name="Andreopoulos W.B."/>
            <person name="Clum A."/>
            <person name="Lindquist E."/>
            <person name="Daum C."/>
            <person name="Ramamoorthy G.K."/>
            <person name="Gryganskyi A."/>
            <person name="Culley D."/>
            <person name="Magnuson J.K."/>
            <person name="James T.Y."/>
            <person name="O'Malley M.A."/>
            <person name="Stajich J.E."/>
            <person name="Spatafora J.W."/>
            <person name="Visel A."/>
            <person name="Grigoriev I.V."/>
        </authorList>
    </citation>
    <scope>NUCLEOTIDE SEQUENCE [LARGE SCALE GENOMIC DNA]</scope>
    <source>
        <strain evidence="2 3">NRRL 1336</strain>
    </source>
</reference>
<keyword evidence="1" id="KW-0812">Transmembrane</keyword>
<dbReference type="AlphaFoldDB" id="A0A1X2IRB0"/>
<name>A0A1X2IRB0_9FUNG</name>
<gene>
    <name evidence="2" type="ORF">BCR42DRAFT_186467</name>
</gene>
<evidence type="ECO:0000313" key="3">
    <source>
        <dbReference type="Proteomes" id="UP000193560"/>
    </source>
</evidence>
<protein>
    <submittedName>
        <fullName evidence="2">Uncharacterized protein</fullName>
    </submittedName>
</protein>
<evidence type="ECO:0000313" key="2">
    <source>
        <dbReference type="EMBL" id="ORZ21070.1"/>
    </source>
</evidence>
<sequence length="126" mass="14319">MAEDETPLTMVRKTVFITTIIITITIIIIATVMTIVGHVKILTVPRTLTTPVQAKMGQLIYYTNQNKATNRLKRIIICIFIHWTTTEVLFWITTKTITTITISAALNRIRRTRTIVTLELVGPRPV</sequence>
<feature type="transmembrane region" description="Helical" evidence="1">
    <location>
        <begin position="75"/>
        <end position="93"/>
    </location>
</feature>
<accession>A0A1X2IRB0</accession>
<feature type="transmembrane region" description="Helical" evidence="1">
    <location>
        <begin position="15"/>
        <end position="36"/>
    </location>
</feature>
<keyword evidence="3" id="KW-1185">Reference proteome</keyword>
<dbReference type="Proteomes" id="UP000193560">
    <property type="component" value="Unassembled WGS sequence"/>
</dbReference>
<dbReference type="EMBL" id="MCGE01000005">
    <property type="protein sequence ID" value="ORZ21070.1"/>
    <property type="molecule type" value="Genomic_DNA"/>
</dbReference>
<organism evidence="2 3">
    <name type="scientific">Absidia repens</name>
    <dbReference type="NCBI Taxonomy" id="90262"/>
    <lineage>
        <taxon>Eukaryota</taxon>
        <taxon>Fungi</taxon>
        <taxon>Fungi incertae sedis</taxon>
        <taxon>Mucoromycota</taxon>
        <taxon>Mucoromycotina</taxon>
        <taxon>Mucoromycetes</taxon>
        <taxon>Mucorales</taxon>
        <taxon>Cunninghamellaceae</taxon>
        <taxon>Absidia</taxon>
    </lineage>
</organism>
<comment type="caution">
    <text evidence="2">The sequence shown here is derived from an EMBL/GenBank/DDBJ whole genome shotgun (WGS) entry which is preliminary data.</text>
</comment>
<evidence type="ECO:0000256" key="1">
    <source>
        <dbReference type="SAM" id="Phobius"/>
    </source>
</evidence>